<dbReference type="EMBL" id="JBIHMM010000002">
    <property type="protein sequence ID" value="MFH0254231.1"/>
    <property type="molecule type" value="Genomic_DNA"/>
</dbReference>
<dbReference type="RefSeq" id="WP_377170303.1">
    <property type="nucleotide sequence ID" value="NZ_JBHTJC010000002.1"/>
</dbReference>
<accession>A0ABW7I7V7</accession>
<protein>
    <submittedName>
        <fullName evidence="8">Tyrosine-type recombinase/integrase</fullName>
    </submittedName>
</protein>
<evidence type="ECO:0000256" key="4">
    <source>
        <dbReference type="ARBA" id="ARBA00023172"/>
    </source>
</evidence>
<dbReference type="Pfam" id="PF00589">
    <property type="entry name" value="Phage_integrase"/>
    <property type="match status" value="1"/>
</dbReference>
<dbReference type="Gene3D" id="3.30.160.390">
    <property type="entry name" value="Integrase, DNA-binding domain"/>
    <property type="match status" value="1"/>
</dbReference>
<evidence type="ECO:0000259" key="7">
    <source>
        <dbReference type="PROSITE" id="PS51900"/>
    </source>
</evidence>
<keyword evidence="3 5" id="KW-0238">DNA-binding</keyword>
<proteinExistence type="inferred from homology"/>
<keyword evidence="9" id="KW-1185">Reference proteome</keyword>
<comment type="similarity">
    <text evidence="1">Belongs to the 'phage' integrase family.</text>
</comment>
<dbReference type="InterPro" id="IPR053876">
    <property type="entry name" value="Phage_int_M"/>
</dbReference>
<dbReference type="Pfam" id="PF13356">
    <property type="entry name" value="Arm-DNA-bind_3"/>
    <property type="match status" value="1"/>
</dbReference>
<dbReference type="PROSITE" id="PS51898">
    <property type="entry name" value="TYR_RECOMBINASE"/>
    <property type="match status" value="1"/>
</dbReference>
<keyword evidence="2" id="KW-0229">DNA integration</keyword>
<evidence type="ECO:0000256" key="2">
    <source>
        <dbReference type="ARBA" id="ARBA00022908"/>
    </source>
</evidence>
<dbReference type="InterPro" id="IPR050808">
    <property type="entry name" value="Phage_Integrase"/>
</dbReference>
<dbReference type="InterPro" id="IPR025166">
    <property type="entry name" value="Integrase_DNA_bind_dom"/>
</dbReference>
<dbReference type="PROSITE" id="PS51900">
    <property type="entry name" value="CB"/>
    <property type="match status" value="1"/>
</dbReference>
<dbReference type="InterPro" id="IPR044068">
    <property type="entry name" value="CB"/>
</dbReference>
<dbReference type="Proteomes" id="UP001607157">
    <property type="component" value="Unassembled WGS sequence"/>
</dbReference>
<dbReference type="InterPro" id="IPR011010">
    <property type="entry name" value="DNA_brk_join_enz"/>
</dbReference>
<comment type="caution">
    <text evidence="8">The sequence shown here is derived from an EMBL/GenBank/DDBJ whole genome shotgun (WGS) entry which is preliminary data.</text>
</comment>
<feature type="domain" description="Tyr recombinase" evidence="6">
    <location>
        <begin position="195"/>
        <end position="369"/>
    </location>
</feature>
<dbReference type="InterPro" id="IPR002104">
    <property type="entry name" value="Integrase_catalytic"/>
</dbReference>
<organism evidence="8 9">
    <name type="scientific">Roseovarius aquimarinus</name>
    <dbReference type="NCBI Taxonomy" id="1229156"/>
    <lineage>
        <taxon>Bacteria</taxon>
        <taxon>Pseudomonadati</taxon>
        <taxon>Pseudomonadota</taxon>
        <taxon>Alphaproteobacteria</taxon>
        <taxon>Rhodobacterales</taxon>
        <taxon>Roseobacteraceae</taxon>
        <taxon>Roseovarius</taxon>
    </lineage>
</organism>
<dbReference type="InterPro" id="IPR010998">
    <property type="entry name" value="Integrase_recombinase_N"/>
</dbReference>
<sequence>MPKLSKRRVDTVKEPGFYGDGDGLYLSVKPSGSKSWVLRTVVLGRRRDIGIGSSVLVSLADARDKARELRKVARDGGDPLAERNKKALTFGEAAQEYHRIIAASFSSEKHGRLWLSGLRIHAFPVLGDLPLEHVCVADVRKVLEPIWQTNYETARRIRQRIEAIFDWAKAEGHFTGENPSVGVKRVLKPQRRNPTHHAALPWTELPAFYEALTERESTAALALRFIILTTSRSREVREARWLELDGNVWTIPSDRAKTRKPHRVPLSAECIKILEQVSGLDDDLIFPSVRYRGTRGSRPLSVNAFRALYSRMGQVGLTTHGFRSTFRDWCSEKAGVSREVAEAALAHSLGEVERAYRRSDLFNLRSELMDQWSDYVLSNRLGDSSNR</sequence>
<keyword evidence="4" id="KW-0233">DNA recombination</keyword>
<evidence type="ECO:0000313" key="9">
    <source>
        <dbReference type="Proteomes" id="UP001607157"/>
    </source>
</evidence>
<evidence type="ECO:0000256" key="3">
    <source>
        <dbReference type="ARBA" id="ARBA00023125"/>
    </source>
</evidence>
<evidence type="ECO:0000259" key="6">
    <source>
        <dbReference type="PROSITE" id="PS51898"/>
    </source>
</evidence>
<reference evidence="8 9" key="1">
    <citation type="submission" date="2024-10" db="EMBL/GenBank/DDBJ databases">
        <authorList>
            <person name="Yang X.-N."/>
        </authorList>
    </citation>
    <scope>NUCLEOTIDE SEQUENCE [LARGE SCALE GENOMIC DNA]</scope>
    <source>
        <strain evidence="8 9">CAU 1059</strain>
    </source>
</reference>
<dbReference type="Gene3D" id="1.10.150.130">
    <property type="match status" value="1"/>
</dbReference>
<dbReference type="InterPro" id="IPR038488">
    <property type="entry name" value="Integrase_DNA-bd_sf"/>
</dbReference>
<dbReference type="InterPro" id="IPR013762">
    <property type="entry name" value="Integrase-like_cat_sf"/>
</dbReference>
<dbReference type="PANTHER" id="PTHR30629">
    <property type="entry name" value="PROPHAGE INTEGRASE"/>
    <property type="match status" value="1"/>
</dbReference>
<dbReference type="SUPFAM" id="SSF56349">
    <property type="entry name" value="DNA breaking-rejoining enzymes"/>
    <property type="match status" value="1"/>
</dbReference>
<dbReference type="CDD" id="cd00801">
    <property type="entry name" value="INT_P4_C"/>
    <property type="match status" value="1"/>
</dbReference>
<feature type="domain" description="Core-binding (CB)" evidence="7">
    <location>
        <begin position="88"/>
        <end position="169"/>
    </location>
</feature>
<evidence type="ECO:0000313" key="8">
    <source>
        <dbReference type="EMBL" id="MFH0254231.1"/>
    </source>
</evidence>
<dbReference type="Pfam" id="PF22022">
    <property type="entry name" value="Phage_int_M"/>
    <property type="match status" value="1"/>
</dbReference>
<dbReference type="PANTHER" id="PTHR30629:SF2">
    <property type="entry name" value="PROPHAGE INTEGRASE INTS-RELATED"/>
    <property type="match status" value="1"/>
</dbReference>
<name>A0ABW7I7V7_9RHOB</name>
<gene>
    <name evidence="8" type="ORF">ACGRVM_10020</name>
</gene>
<dbReference type="Gene3D" id="1.10.443.10">
    <property type="entry name" value="Intergrase catalytic core"/>
    <property type="match status" value="1"/>
</dbReference>
<evidence type="ECO:0000256" key="1">
    <source>
        <dbReference type="ARBA" id="ARBA00008857"/>
    </source>
</evidence>
<evidence type="ECO:0000256" key="5">
    <source>
        <dbReference type="PROSITE-ProRule" id="PRU01248"/>
    </source>
</evidence>